<protein>
    <submittedName>
        <fullName evidence="2">DUF2608 domain-containing protein</fullName>
    </submittedName>
</protein>
<accession>A0AAT9G8T6</accession>
<dbReference type="AlphaFoldDB" id="A0AAT9G8T6"/>
<sequence>MLIRRIKFKTYKLLSYIILLLPLIVNGKIVDANSLDQINKDYEELCNNYSPKDILVVLGREKVIFKSFLPPIIQLNKNELSKLHEIFKAVRPSKDAYFDTILLTEYKNELLDVNLPNFIKNIMDKGSPVIVSDHGLTGNFNNIKKLEIWEAEYLKKFNIDLSNSFPQHNYLIFNNMKPFDNTYPTFYQGILSSNNNASFQLILNFLIEVKFMPKVLIMVDGNSSELTAMESQLRNYDDNVMFIGYNYKLSDQKESIFNSRDLKKSLNELVNKVNAVKRSNGKITVKNQESVNPYDNKK</sequence>
<dbReference type="Pfam" id="PF11019">
    <property type="entry name" value="DUF2608"/>
    <property type="match status" value="1"/>
</dbReference>
<evidence type="ECO:0000256" key="1">
    <source>
        <dbReference type="ARBA" id="ARBA00022729"/>
    </source>
</evidence>
<gene>
    <name evidence="2" type="ORF">DMENIID0002_08300</name>
</gene>
<dbReference type="InterPro" id="IPR022565">
    <property type="entry name" value="DUF2608"/>
</dbReference>
<keyword evidence="1" id="KW-0732">Signal</keyword>
<proteinExistence type="predicted"/>
<reference evidence="2" key="1">
    <citation type="submission" date="2024-01" db="EMBL/GenBank/DDBJ databases">
        <title>Sequencing the genomes of a sandfly, Sergentomyia squamirostris, and its two endosymbionts.</title>
        <authorList>
            <person name="Itokawa K."/>
            <person name="Sanjoba C."/>
        </authorList>
    </citation>
    <scope>NUCLEOTIDE SEQUENCE</scope>
    <source>
        <strain evidence="2">RiSSQ</strain>
    </source>
</reference>
<dbReference type="EMBL" id="AP029170">
    <property type="protein sequence ID" value="BFD46184.1"/>
    <property type="molecule type" value="Genomic_DNA"/>
</dbReference>
<evidence type="ECO:0000313" key="2">
    <source>
        <dbReference type="EMBL" id="BFD46184.1"/>
    </source>
</evidence>
<organism evidence="2">
    <name type="scientific">Candidatus Tisiphia endosymbiont of Sergentomyia squamirostris</name>
    <dbReference type="NCBI Taxonomy" id="3113639"/>
    <lineage>
        <taxon>Bacteria</taxon>
        <taxon>Pseudomonadati</taxon>
        <taxon>Pseudomonadota</taxon>
        <taxon>Alphaproteobacteria</taxon>
        <taxon>Rickettsiales</taxon>
        <taxon>Rickettsiaceae</taxon>
        <taxon>Rickettsieae</taxon>
        <taxon>Candidatus Tisiphia</taxon>
    </lineage>
</organism>
<name>A0AAT9G8T6_9RICK</name>